<evidence type="ECO:0000259" key="6">
    <source>
        <dbReference type="Pfam" id="PF14215"/>
    </source>
</evidence>
<feature type="region of interest" description="Disordered" evidence="5">
    <location>
        <begin position="1"/>
        <end position="32"/>
    </location>
</feature>
<feature type="domain" description="Transcription factor MYC/MYB N-terminal" evidence="6">
    <location>
        <begin position="43"/>
        <end position="228"/>
    </location>
</feature>
<evidence type="ECO:0000256" key="5">
    <source>
        <dbReference type="SAM" id="MobiDB-lite"/>
    </source>
</evidence>
<dbReference type="InterPro" id="IPR045084">
    <property type="entry name" value="AIB/MYC-like"/>
</dbReference>
<evidence type="ECO:0000256" key="3">
    <source>
        <dbReference type="ARBA" id="ARBA00023242"/>
    </source>
</evidence>
<evidence type="ECO:0000313" key="7">
    <source>
        <dbReference type="Proteomes" id="UP000813463"/>
    </source>
</evidence>
<evidence type="ECO:0000256" key="1">
    <source>
        <dbReference type="ARBA" id="ARBA00023015"/>
    </source>
</evidence>
<gene>
    <name evidence="8" type="primary">LOC110774901</name>
</gene>
<keyword evidence="7" id="KW-1185">Reference proteome</keyword>
<keyword evidence="2 4" id="KW-0804">Transcription</keyword>
<organism evidence="7 8">
    <name type="scientific">Spinacia oleracea</name>
    <name type="common">Spinach</name>
    <dbReference type="NCBI Taxonomy" id="3562"/>
    <lineage>
        <taxon>Eukaryota</taxon>
        <taxon>Viridiplantae</taxon>
        <taxon>Streptophyta</taxon>
        <taxon>Embryophyta</taxon>
        <taxon>Tracheophyta</taxon>
        <taxon>Spermatophyta</taxon>
        <taxon>Magnoliopsida</taxon>
        <taxon>eudicotyledons</taxon>
        <taxon>Gunneridae</taxon>
        <taxon>Pentapetalae</taxon>
        <taxon>Caryophyllales</taxon>
        <taxon>Chenopodiaceae</taxon>
        <taxon>Chenopodioideae</taxon>
        <taxon>Anserineae</taxon>
        <taxon>Spinacia</taxon>
    </lineage>
</organism>
<dbReference type="GeneID" id="110774901"/>
<evidence type="ECO:0000256" key="4">
    <source>
        <dbReference type="RuleBase" id="RU369104"/>
    </source>
</evidence>
<dbReference type="RefSeq" id="XP_056694916.1">
    <property type="nucleotide sequence ID" value="XM_056838938.1"/>
</dbReference>
<name>A0ABM3RH23_SPIOL</name>
<accession>A0ABM3RH23</accession>
<keyword evidence="1 4" id="KW-0805">Transcription regulation</keyword>
<dbReference type="Pfam" id="PF14215">
    <property type="entry name" value="bHLH-MYC_N"/>
    <property type="match status" value="1"/>
</dbReference>
<reference evidence="7" key="1">
    <citation type="journal article" date="2021" name="Nat. Commun.">
        <title>Genomic analyses provide insights into spinach domestication and the genetic basis of agronomic traits.</title>
        <authorList>
            <person name="Cai X."/>
            <person name="Sun X."/>
            <person name="Xu C."/>
            <person name="Sun H."/>
            <person name="Wang X."/>
            <person name="Ge C."/>
            <person name="Zhang Z."/>
            <person name="Wang Q."/>
            <person name="Fei Z."/>
            <person name="Jiao C."/>
            <person name="Wang Q."/>
        </authorList>
    </citation>
    <scope>NUCLEOTIDE SEQUENCE [LARGE SCALE GENOMIC DNA]</scope>
    <source>
        <strain evidence="7">cv. Varoflay</strain>
    </source>
</reference>
<sequence length="262" mass="29052">MNLWSSDDINGSSSSPLLTMDSYQPSHTPSATTTATITAQDTLQSRLQALIDHPATVRGESWTYAIFWQYSVDFSGQPLLGWGDGYYRGEDKNTRKDKVENSNKILQDSAEQEHRKKVLRELKSLISGASPSEDSPVEEEVTDTEWFFLISMTRTFASGEDLPGQAHLSSNPIWAAGVDRLSTSPCHRAKQGSCFGLQTMVSIPVLNGVVELGSTELIFQSHDLMNKVGMMDKVVALHFLILEWNIYPNVSTYNWLIGAGDT</sequence>
<protein>
    <recommendedName>
        <fullName evidence="4">Transcription factor</fullName>
        <shortName evidence="4">bHLH transcription factor</shortName>
    </recommendedName>
    <alternativeName>
        <fullName evidence="4">Basic helix-loop-helix protein</fullName>
    </alternativeName>
</protein>
<keyword evidence="3 4" id="KW-0539">Nucleus</keyword>
<evidence type="ECO:0000313" key="8">
    <source>
        <dbReference type="RefSeq" id="XP_056694916.1"/>
    </source>
</evidence>
<reference evidence="8" key="2">
    <citation type="submission" date="2025-08" db="UniProtKB">
        <authorList>
            <consortium name="RefSeq"/>
        </authorList>
    </citation>
    <scope>IDENTIFICATION</scope>
    <source>
        <tissue evidence="8">Leaf</tissue>
    </source>
</reference>
<dbReference type="PANTHER" id="PTHR11514:SF43">
    <property type="entry name" value="TRANSCRIPTION FACTOR MYC2"/>
    <property type="match status" value="1"/>
</dbReference>
<evidence type="ECO:0000256" key="2">
    <source>
        <dbReference type="ARBA" id="ARBA00023163"/>
    </source>
</evidence>
<dbReference type="InterPro" id="IPR025610">
    <property type="entry name" value="MYC/MYB_N"/>
</dbReference>
<proteinExistence type="predicted"/>
<dbReference type="PANTHER" id="PTHR11514">
    <property type="entry name" value="MYC"/>
    <property type="match status" value="1"/>
</dbReference>
<comment type="subcellular location">
    <subcellularLocation>
        <location evidence="4">Nucleus</location>
    </subcellularLocation>
</comment>
<feature type="compositionally biased region" description="Low complexity" evidence="5">
    <location>
        <begin position="1"/>
        <end position="15"/>
    </location>
</feature>
<dbReference type="Proteomes" id="UP000813463">
    <property type="component" value="Chromosome 3"/>
</dbReference>